<dbReference type="PANTHER" id="PTHR47501">
    <property type="entry name" value="TRANSPOSASE-RELATED"/>
    <property type="match status" value="1"/>
</dbReference>
<organism evidence="5 6">
    <name type="scientific">Trichoplusia ni</name>
    <name type="common">Cabbage looper</name>
    <dbReference type="NCBI Taxonomy" id="7111"/>
    <lineage>
        <taxon>Eukaryota</taxon>
        <taxon>Metazoa</taxon>
        <taxon>Ecdysozoa</taxon>
        <taxon>Arthropoda</taxon>
        <taxon>Hexapoda</taxon>
        <taxon>Insecta</taxon>
        <taxon>Pterygota</taxon>
        <taxon>Neoptera</taxon>
        <taxon>Endopterygota</taxon>
        <taxon>Lepidoptera</taxon>
        <taxon>Glossata</taxon>
        <taxon>Ditrysia</taxon>
        <taxon>Noctuoidea</taxon>
        <taxon>Noctuidae</taxon>
        <taxon>Plusiinae</taxon>
        <taxon>Trichoplusia</taxon>
    </lineage>
</organism>
<dbReference type="PANTHER" id="PTHR47501:SF5">
    <property type="entry name" value="HAT C-TERMINAL DIMERISATION DOMAIN-CONTAINING PROTEIN"/>
    <property type="match status" value="1"/>
</dbReference>
<dbReference type="KEGG" id="tnl:113499483"/>
<evidence type="ECO:0000256" key="2">
    <source>
        <dbReference type="ARBA" id="ARBA00022771"/>
    </source>
</evidence>
<dbReference type="Pfam" id="PF02892">
    <property type="entry name" value="zf-BED"/>
    <property type="match status" value="1"/>
</dbReference>
<dbReference type="RefSeq" id="XP_026735788.1">
    <property type="nucleotide sequence ID" value="XM_026879987.1"/>
</dbReference>
<dbReference type="GeneID" id="113499483"/>
<reference evidence="6" key="1">
    <citation type="submission" date="2025-08" db="UniProtKB">
        <authorList>
            <consortium name="RefSeq"/>
        </authorList>
    </citation>
    <scope>IDENTIFICATION</scope>
</reference>
<keyword evidence="5" id="KW-1185">Reference proteome</keyword>
<keyword evidence="1" id="KW-0479">Metal-binding</keyword>
<name>A0A7E5W536_TRINI</name>
<dbReference type="GO" id="GO:0008270">
    <property type="term" value="F:zinc ion binding"/>
    <property type="evidence" value="ECO:0007669"/>
    <property type="project" value="UniProtKB-KW"/>
</dbReference>
<dbReference type="InterPro" id="IPR003656">
    <property type="entry name" value="Znf_BED"/>
</dbReference>
<dbReference type="AlphaFoldDB" id="A0A7E5W536"/>
<dbReference type="OrthoDB" id="7239843at2759"/>
<proteinExistence type="predicted"/>
<keyword evidence="2" id="KW-0863">Zinc-finger</keyword>
<accession>A0A7E5W536</accession>
<sequence>MEMDKQNNLNIPLILKHCFQSIKQVDGSDVNVSAICNVCSKTIKGSVTSTTNFLKHLKIKGHSDLLQDYENVKITTLKKRKLTDNSSSDASGSESTCKKMKQSTLTDVTSGSRSINLDKLIIHFIVDTMSPVSIVENKSFKALIEGSQQLTKPPKVMCRTTAKNKISNEYNEFKKNLMLELDKVEFVCSTADIWSSSKRSYLGVTVHWIESETFERRSAAIACRRFKGVHTYDKVAEMIADIHSDYNLKISKIVKTVTDNGSNMVKAFEVFRKSDSEVVENEHVSPAFEDLEKSSLDEVSEDDDSLLVPQAFPDASSDSEGDCLLPGHERCATHTLHLIASTDFKQARTKNTFYKKLHDTALSKCQALWNLCARSPKACETYLQITGKSPTSPCATRWNSYYNSIQDLLAVQNHLSEAMKMLKLPPLKENEIHFLSEYVDCSKPIAEAIQSLQGEKDSYYGCLLPELYRIQHLTKSLRMENLKYCSPLLDVIEENLCRRFKRFLQLEPAANDAILASVSHPMFKLKWVPKAQ</sequence>
<keyword evidence="3" id="KW-0862">Zinc</keyword>
<feature type="domain" description="BED-type" evidence="4">
    <location>
        <begin position="33"/>
        <end position="58"/>
    </location>
</feature>
<evidence type="ECO:0000313" key="5">
    <source>
        <dbReference type="Proteomes" id="UP000322000"/>
    </source>
</evidence>
<protein>
    <submittedName>
        <fullName evidence="6">Uncharacterized protein LOC113499483</fullName>
    </submittedName>
</protein>
<evidence type="ECO:0000256" key="3">
    <source>
        <dbReference type="ARBA" id="ARBA00022833"/>
    </source>
</evidence>
<dbReference type="InParanoid" id="A0A7E5W536"/>
<evidence type="ECO:0000313" key="6">
    <source>
        <dbReference type="RefSeq" id="XP_026735788.1"/>
    </source>
</evidence>
<dbReference type="Proteomes" id="UP000322000">
    <property type="component" value="Chromosome 12"/>
</dbReference>
<dbReference type="SUPFAM" id="SSF53098">
    <property type="entry name" value="Ribonuclease H-like"/>
    <property type="match status" value="1"/>
</dbReference>
<gene>
    <name evidence="6" type="primary">LOC113499483</name>
</gene>
<evidence type="ECO:0000256" key="1">
    <source>
        <dbReference type="ARBA" id="ARBA00022723"/>
    </source>
</evidence>
<dbReference type="GO" id="GO:0003677">
    <property type="term" value="F:DNA binding"/>
    <property type="evidence" value="ECO:0007669"/>
    <property type="project" value="InterPro"/>
</dbReference>
<evidence type="ECO:0000259" key="4">
    <source>
        <dbReference type="Pfam" id="PF02892"/>
    </source>
</evidence>
<dbReference type="InterPro" id="IPR012337">
    <property type="entry name" value="RNaseH-like_sf"/>
</dbReference>